<dbReference type="GO" id="GO:0004089">
    <property type="term" value="F:carbonate dehydratase activity"/>
    <property type="evidence" value="ECO:0007669"/>
    <property type="project" value="UniProtKB-EC"/>
</dbReference>
<keyword evidence="6" id="KW-0456">Lyase</keyword>
<evidence type="ECO:0000256" key="1">
    <source>
        <dbReference type="ARBA" id="ARBA00010718"/>
    </source>
</evidence>
<dbReference type="GO" id="GO:0008270">
    <property type="term" value="F:zinc ion binding"/>
    <property type="evidence" value="ECO:0007669"/>
    <property type="project" value="InterPro"/>
</dbReference>
<dbReference type="Proteomes" id="UP000694392">
    <property type="component" value="Unplaced"/>
</dbReference>
<evidence type="ECO:0000256" key="4">
    <source>
        <dbReference type="ARBA" id="ARBA00022833"/>
    </source>
</evidence>
<keyword evidence="4" id="KW-0862">Zinc</keyword>
<dbReference type="InterPro" id="IPR036398">
    <property type="entry name" value="CA_dom_sf"/>
</dbReference>
<dbReference type="SMART" id="SM01057">
    <property type="entry name" value="Carb_anhydrase"/>
    <property type="match status" value="1"/>
</dbReference>
<evidence type="ECO:0000256" key="6">
    <source>
        <dbReference type="ARBA" id="ARBA00023239"/>
    </source>
</evidence>
<dbReference type="Pfam" id="PF00194">
    <property type="entry name" value="Carb_anhydrase"/>
    <property type="match status" value="1"/>
</dbReference>
<evidence type="ECO:0000313" key="8">
    <source>
        <dbReference type="Ensembl" id="ENSSPUP00000001090.1"/>
    </source>
</evidence>
<accession>A0A8D0G1F0</accession>
<dbReference type="GO" id="GO:0005886">
    <property type="term" value="C:plasma membrane"/>
    <property type="evidence" value="ECO:0007669"/>
    <property type="project" value="TreeGrafter"/>
</dbReference>
<protein>
    <recommendedName>
        <fullName evidence="2">carbonic anhydrase</fullName>
        <ecNumber evidence="2">4.2.1.1</ecNumber>
    </recommendedName>
</protein>
<keyword evidence="3" id="KW-0479">Metal-binding</keyword>
<dbReference type="Gene3D" id="3.10.200.10">
    <property type="entry name" value="Alpha carbonic anhydrase"/>
    <property type="match status" value="1"/>
</dbReference>
<dbReference type="Ensembl" id="ENSSPUT00000001147.1">
    <property type="protein sequence ID" value="ENSSPUP00000001090.1"/>
    <property type="gene ID" value="ENSSPUG00000000821.1"/>
</dbReference>
<dbReference type="GeneTree" id="ENSGT00940000156893"/>
<proteinExistence type="inferred from homology"/>
<sequence>EKMLSLLAQLVWGGARAGGQTRTLLRRPHGQESWSDTYADCVGRAQSPIDIQTDAAQYDPSLPPIQPEGYRSPGGNAFTLLNNGHTVEMSLPRALFLRGLPKIYTAVQLHFHWGSRGHIGGAEHLVDGRAFPAELHIVHYNSEKYPNVSEAKQQADGLAVLGVFLEVSPENPAYDNIFDNLEHVRYAGQKVSIPSFNVHELLPIQLGHYFRYNGSLTTPPCFQSVLWTVFHRAVPVSTAQLERLQQALYTTEEETSPPEPLKDNYRVPQLLNQRLVCSSFYIGEESRGCCPPALPSFSVAPNLQRKRKDWG</sequence>
<dbReference type="FunFam" id="3.10.200.10:FF:000003">
    <property type="entry name" value="Carbonic anhydrase 12"/>
    <property type="match status" value="1"/>
</dbReference>
<evidence type="ECO:0000313" key="9">
    <source>
        <dbReference type="Proteomes" id="UP000694392"/>
    </source>
</evidence>
<organism evidence="8 9">
    <name type="scientific">Sphenodon punctatus</name>
    <name type="common">Tuatara</name>
    <name type="synonym">Hatteria punctata</name>
    <dbReference type="NCBI Taxonomy" id="8508"/>
    <lineage>
        <taxon>Eukaryota</taxon>
        <taxon>Metazoa</taxon>
        <taxon>Chordata</taxon>
        <taxon>Craniata</taxon>
        <taxon>Vertebrata</taxon>
        <taxon>Euteleostomi</taxon>
        <taxon>Lepidosauria</taxon>
        <taxon>Sphenodontia</taxon>
        <taxon>Sphenodontidae</taxon>
        <taxon>Sphenodon</taxon>
    </lineage>
</organism>
<keyword evidence="5" id="KW-0325">Glycoprotein</keyword>
<dbReference type="AlphaFoldDB" id="A0A8D0G1F0"/>
<dbReference type="InterPro" id="IPR001148">
    <property type="entry name" value="CA_dom"/>
</dbReference>
<dbReference type="SUPFAM" id="SSF51069">
    <property type="entry name" value="Carbonic anhydrase"/>
    <property type="match status" value="1"/>
</dbReference>
<reference evidence="8" key="1">
    <citation type="submission" date="2025-08" db="UniProtKB">
        <authorList>
            <consortium name="Ensembl"/>
        </authorList>
    </citation>
    <scope>IDENTIFICATION</scope>
</reference>
<name>A0A8D0G1F0_SPHPU</name>
<gene>
    <name evidence="8" type="primary">CA14</name>
</gene>
<comment type="similarity">
    <text evidence="1">Belongs to the alpha-carbonic anhydrase family.</text>
</comment>
<dbReference type="InterPro" id="IPR023561">
    <property type="entry name" value="Carbonic_anhydrase_a-class"/>
</dbReference>
<dbReference type="PANTHER" id="PTHR18952">
    <property type="entry name" value="CARBONIC ANHYDRASE"/>
    <property type="match status" value="1"/>
</dbReference>
<dbReference type="EC" id="4.2.1.1" evidence="2"/>
<evidence type="ECO:0000256" key="2">
    <source>
        <dbReference type="ARBA" id="ARBA00012925"/>
    </source>
</evidence>
<dbReference type="PROSITE" id="PS51144">
    <property type="entry name" value="ALPHA_CA_2"/>
    <property type="match status" value="1"/>
</dbReference>
<evidence type="ECO:0000256" key="5">
    <source>
        <dbReference type="ARBA" id="ARBA00023180"/>
    </source>
</evidence>
<dbReference type="PANTHER" id="PTHR18952:SF84">
    <property type="entry name" value="CARBONIC ANHYDRASE 14"/>
    <property type="match status" value="1"/>
</dbReference>
<feature type="domain" description="Alpha-carbonic anhydrase" evidence="7">
    <location>
        <begin position="10"/>
        <end position="280"/>
    </location>
</feature>
<keyword evidence="9" id="KW-1185">Reference proteome</keyword>
<evidence type="ECO:0000256" key="3">
    <source>
        <dbReference type="ARBA" id="ARBA00022723"/>
    </source>
</evidence>
<evidence type="ECO:0000259" key="7">
    <source>
        <dbReference type="PROSITE" id="PS51144"/>
    </source>
</evidence>
<reference evidence="8" key="2">
    <citation type="submission" date="2025-09" db="UniProtKB">
        <authorList>
            <consortium name="Ensembl"/>
        </authorList>
    </citation>
    <scope>IDENTIFICATION</scope>
</reference>